<keyword evidence="1" id="KW-0479">Metal-binding</keyword>
<evidence type="ECO:0000256" key="1">
    <source>
        <dbReference type="ARBA" id="ARBA00022723"/>
    </source>
</evidence>
<sequence length="284" mass="31464">MKFVILTDTHFVPAGRKLYGLDPAARLSIAVDKINATHRDIAFVIVTGDLAHWGEQGAYESLAAQLGRLNAPVITMLGNHDKRDAFRTVFPNADRDDNGFVQSVRVTDAATIITLDTLNEDTPDHAGLLCDARLKFLDDALASAPSDRPLLLFQHHPPFDSGLRYMDTIKLANGEAEWEVIARTRKPDYLFMGHLHRPIAGSWRGIPFHIQRALTHQVAFDFEAEGHIPGSHEAPDYAFVTVDDGNIVIHQCSFLYDGPRFSLHDAEAQAAQSVEELRPSLPPS</sequence>
<protein>
    <submittedName>
        <fullName evidence="6">Phosphodiesterase</fullName>
    </submittedName>
</protein>
<dbReference type="InterPro" id="IPR050884">
    <property type="entry name" value="CNP_phosphodiesterase-III"/>
</dbReference>
<evidence type="ECO:0000259" key="5">
    <source>
        <dbReference type="Pfam" id="PF00149"/>
    </source>
</evidence>
<dbReference type="Proteomes" id="UP000682843">
    <property type="component" value="Chromosome"/>
</dbReference>
<proteinExistence type="inferred from homology"/>
<feature type="domain" description="Calcineurin-like phosphoesterase" evidence="5">
    <location>
        <begin position="1"/>
        <end position="198"/>
    </location>
</feature>
<evidence type="ECO:0000313" key="6">
    <source>
        <dbReference type="EMBL" id="QUS40749.1"/>
    </source>
</evidence>
<organism evidence="6 7">
    <name type="scientific">Tardiphaga alba</name>
    <dbReference type="NCBI Taxonomy" id="340268"/>
    <lineage>
        <taxon>Bacteria</taxon>
        <taxon>Pseudomonadati</taxon>
        <taxon>Pseudomonadota</taxon>
        <taxon>Alphaproteobacteria</taxon>
        <taxon>Hyphomicrobiales</taxon>
        <taxon>Nitrobacteraceae</taxon>
        <taxon>Tardiphaga</taxon>
    </lineage>
</organism>
<dbReference type="Gene3D" id="3.60.21.10">
    <property type="match status" value="1"/>
</dbReference>
<keyword evidence="7" id="KW-1185">Reference proteome</keyword>
<reference evidence="6 7" key="1">
    <citation type="submission" date="2019-02" db="EMBL/GenBank/DDBJ databases">
        <title>Emended description of the genus Rhodopseudomonas and description of Rhodopseudomonas albus sp. nov., a non-phototrophic, heavy-metal-tolerant bacterium isolated from garden soil.</title>
        <authorList>
            <person name="Bao Z."/>
            <person name="Cao W.W."/>
            <person name="Sato Y."/>
            <person name="Nishizawa T."/>
            <person name="Zhao J."/>
            <person name="Guo Y."/>
            <person name="Ohta H."/>
        </authorList>
    </citation>
    <scope>NUCLEOTIDE SEQUENCE [LARGE SCALE GENOMIC DNA]</scope>
    <source>
        <strain evidence="6 7">SK50-23</strain>
    </source>
</reference>
<gene>
    <name evidence="6" type="ORF">RPMA_19355</name>
</gene>
<accession>A0ABX8AB00</accession>
<dbReference type="SUPFAM" id="SSF56300">
    <property type="entry name" value="Metallo-dependent phosphatases"/>
    <property type="match status" value="1"/>
</dbReference>
<keyword evidence="3" id="KW-0408">Iron</keyword>
<evidence type="ECO:0000256" key="2">
    <source>
        <dbReference type="ARBA" id="ARBA00022801"/>
    </source>
</evidence>
<dbReference type="PANTHER" id="PTHR42988:SF2">
    <property type="entry name" value="CYCLIC NUCLEOTIDE PHOSPHODIESTERASE CBUA0032-RELATED"/>
    <property type="match status" value="1"/>
</dbReference>
<keyword evidence="2" id="KW-0378">Hydrolase</keyword>
<dbReference type="EMBL" id="CP036498">
    <property type="protein sequence ID" value="QUS40749.1"/>
    <property type="molecule type" value="Genomic_DNA"/>
</dbReference>
<dbReference type="InterPro" id="IPR004843">
    <property type="entry name" value="Calcineurin-like_PHP"/>
</dbReference>
<dbReference type="CDD" id="cd07402">
    <property type="entry name" value="MPP_GpdQ"/>
    <property type="match status" value="1"/>
</dbReference>
<name>A0ABX8AB00_9BRAD</name>
<dbReference type="RefSeq" id="WP_211909339.1">
    <property type="nucleotide sequence ID" value="NZ_CP036498.1"/>
</dbReference>
<dbReference type="InterPro" id="IPR029052">
    <property type="entry name" value="Metallo-depent_PP-like"/>
</dbReference>
<evidence type="ECO:0000313" key="7">
    <source>
        <dbReference type="Proteomes" id="UP000682843"/>
    </source>
</evidence>
<evidence type="ECO:0000256" key="4">
    <source>
        <dbReference type="ARBA" id="ARBA00025742"/>
    </source>
</evidence>
<dbReference type="Pfam" id="PF00149">
    <property type="entry name" value="Metallophos"/>
    <property type="match status" value="1"/>
</dbReference>
<evidence type="ECO:0000256" key="3">
    <source>
        <dbReference type="ARBA" id="ARBA00023004"/>
    </source>
</evidence>
<dbReference type="InterPro" id="IPR026575">
    <property type="entry name" value="GpdQ/CpdA-like"/>
</dbReference>
<comment type="similarity">
    <text evidence="4">Belongs to the cyclic nucleotide phosphodiesterase class-III family.</text>
</comment>
<dbReference type="PANTHER" id="PTHR42988">
    <property type="entry name" value="PHOSPHOHYDROLASE"/>
    <property type="match status" value="1"/>
</dbReference>